<sequence length="101" mass="11060">MGLLVHTVVPNSPAAAAGIHAGDIVLRVDNVAMRTTSDWTRHLRAMRGSVLSLVVLRDKHEQTIVLVPNDKHRSALRDEPLGSEPATVQESQLDPDHTALW</sequence>
<dbReference type="RefSeq" id="WP_390235374.1">
    <property type="nucleotide sequence ID" value="NZ_JBHSWI010000001.1"/>
</dbReference>
<dbReference type="InterPro" id="IPR041489">
    <property type="entry name" value="PDZ_6"/>
</dbReference>
<accession>A0ABW1ZA92</accession>
<feature type="compositionally biased region" description="Basic and acidic residues" evidence="1">
    <location>
        <begin position="71"/>
        <end position="80"/>
    </location>
</feature>
<evidence type="ECO:0000313" key="4">
    <source>
        <dbReference type="Proteomes" id="UP001596391"/>
    </source>
</evidence>
<dbReference type="EMBL" id="JBHSWI010000001">
    <property type="protein sequence ID" value="MFC6646362.1"/>
    <property type="molecule type" value="Genomic_DNA"/>
</dbReference>
<feature type="region of interest" description="Disordered" evidence="1">
    <location>
        <begin position="71"/>
        <end position="101"/>
    </location>
</feature>
<dbReference type="Pfam" id="PF17820">
    <property type="entry name" value="PDZ_6"/>
    <property type="match status" value="1"/>
</dbReference>
<evidence type="ECO:0000259" key="2">
    <source>
        <dbReference type="PROSITE" id="PS50106"/>
    </source>
</evidence>
<name>A0ABW1ZA92_9BACT</name>
<dbReference type="InterPro" id="IPR001478">
    <property type="entry name" value="PDZ"/>
</dbReference>
<dbReference type="PROSITE" id="PS50106">
    <property type="entry name" value="PDZ"/>
    <property type="match status" value="1"/>
</dbReference>
<gene>
    <name evidence="3" type="ORF">ACFQBQ_12355</name>
</gene>
<dbReference type="Proteomes" id="UP001596391">
    <property type="component" value="Unassembled WGS sequence"/>
</dbReference>
<dbReference type="SMART" id="SM00228">
    <property type="entry name" value="PDZ"/>
    <property type="match status" value="1"/>
</dbReference>
<comment type="caution">
    <text evidence="3">The sequence shown here is derived from an EMBL/GenBank/DDBJ whole genome shotgun (WGS) entry which is preliminary data.</text>
</comment>
<keyword evidence="4" id="KW-1185">Reference proteome</keyword>
<evidence type="ECO:0000313" key="3">
    <source>
        <dbReference type="EMBL" id="MFC6646362.1"/>
    </source>
</evidence>
<reference evidence="4" key="1">
    <citation type="journal article" date="2019" name="Int. J. Syst. Evol. Microbiol.">
        <title>The Global Catalogue of Microorganisms (GCM) 10K type strain sequencing project: providing services to taxonomists for standard genome sequencing and annotation.</title>
        <authorList>
            <consortium name="The Broad Institute Genomics Platform"/>
            <consortium name="The Broad Institute Genome Sequencing Center for Infectious Disease"/>
            <person name="Wu L."/>
            <person name="Ma J."/>
        </authorList>
    </citation>
    <scope>NUCLEOTIDE SEQUENCE [LARGE SCALE GENOMIC DNA]</scope>
    <source>
        <strain evidence="4">CGMCC 1.16026</strain>
    </source>
</reference>
<proteinExistence type="predicted"/>
<dbReference type="SUPFAM" id="SSF50156">
    <property type="entry name" value="PDZ domain-like"/>
    <property type="match status" value="1"/>
</dbReference>
<feature type="domain" description="PDZ" evidence="2">
    <location>
        <begin position="1"/>
        <end position="59"/>
    </location>
</feature>
<evidence type="ECO:0000256" key="1">
    <source>
        <dbReference type="SAM" id="MobiDB-lite"/>
    </source>
</evidence>
<dbReference type="CDD" id="cd06779">
    <property type="entry name" value="cpPDZ_Deg_HtrA-like"/>
    <property type="match status" value="1"/>
</dbReference>
<dbReference type="InterPro" id="IPR036034">
    <property type="entry name" value="PDZ_sf"/>
</dbReference>
<dbReference type="Gene3D" id="2.30.42.10">
    <property type="match status" value="1"/>
</dbReference>
<protein>
    <submittedName>
        <fullName evidence="3">PDZ domain-containing protein</fullName>
    </submittedName>
</protein>
<organism evidence="3 4">
    <name type="scientific">Granulicella cerasi</name>
    <dbReference type="NCBI Taxonomy" id="741063"/>
    <lineage>
        <taxon>Bacteria</taxon>
        <taxon>Pseudomonadati</taxon>
        <taxon>Acidobacteriota</taxon>
        <taxon>Terriglobia</taxon>
        <taxon>Terriglobales</taxon>
        <taxon>Acidobacteriaceae</taxon>
        <taxon>Granulicella</taxon>
    </lineage>
</organism>